<proteinExistence type="predicted"/>
<evidence type="ECO:0000313" key="2">
    <source>
        <dbReference type="EMBL" id="TNN42458.1"/>
    </source>
</evidence>
<accession>A0A4Z2FMT5</accession>
<feature type="compositionally biased region" description="Gly residues" evidence="1">
    <location>
        <begin position="142"/>
        <end position="158"/>
    </location>
</feature>
<reference evidence="2 3" key="1">
    <citation type="submission" date="2019-03" db="EMBL/GenBank/DDBJ databases">
        <title>First draft genome of Liparis tanakae, snailfish: a comprehensive survey of snailfish specific genes.</title>
        <authorList>
            <person name="Kim W."/>
            <person name="Song I."/>
            <person name="Jeong J.-H."/>
            <person name="Kim D."/>
            <person name="Kim S."/>
            <person name="Ryu S."/>
            <person name="Song J.Y."/>
            <person name="Lee S.K."/>
        </authorList>
    </citation>
    <scope>NUCLEOTIDE SEQUENCE [LARGE SCALE GENOMIC DNA]</scope>
    <source>
        <tissue evidence="2">Muscle</tissue>
    </source>
</reference>
<evidence type="ECO:0000313" key="3">
    <source>
        <dbReference type="Proteomes" id="UP000314294"/>
    </source>
</evidence>
<evidence type="ECO:0000256" key="1">
    <source>
        <dbReference type="SAM" id="MobiDB-lite"/>
    </source>
</evidence>
<dbReference type="EMBL" id="SRLO01001035">
    <property type="protein sequence ID" value="TNN42458.1"/>
    <property type="molecule type" value="Genomic_DNA"/>
</dbReference>
<sequence length="158" mass="16457">MEDLPELLPVHEAVPVPEGEKQQENPALRRALSSSYLSKIRKHSESSSSLLPAWSSLSCCTIITKNSSKSMVENQVEPGGTRWNQVDLSPLSSPSSSTSSMMASSSSLDGFWPSILITWPSSLVLMSPPPSVSNMSKAALNSGGGRGGGGGGRGGGRG</sequence>
<comment type="caution">
    <text evidence="2">The sequence shown here is derived from an EMBL/GenBank/DDBJ whole genome shotgun (WGS) entry which is preliminary data.</text>
</comment>
<name>A0A4Z2FMT5_9TELE</name>
<feature type="region of interest" description="Disordered" evidence="1">
    <location>
        <begin position="1"/>
        <end position="28"/>
    </location>
</feature>
<keyword evidence="3" id="KW-1185">Reference proteome</keyword>
<organism evidence="2 3">
    <name type="scientific">Liparis tanakae</name>
    <name type="common">Tanaka's snailfish</name>
    <dbReference type="NCBI Taxonomy" id="230148"/>
    <lineage>
        <taxon>Eukaryota</taxon>
        <taxon>Metazoa</taxon>
        <taxon>Chordata</taxon>
        <taxon>Craniata</taxon>
        <taxon>Vertebrata</taxon>
        <taxon>Euteleostomi</taxon>
        <taxon>Actinopterygii</taxon>
        <taxon>Neopterygii</taxon>
        <taxon>Teleostei</taxon>
        <taxon>Neoteleostei</taxon>
        <taxon>Acanthomorphata</taxon>
        <taxon>Eupercaria</taxon>
        <taxon>Perciformes</taxon>
        <taxon>Cottioidei</taxon>
        <taxon>Cottales</taxon>
        <taxon>Liparidae</taxon>
        <taxon>Liparis</taxon>
    </lineage>
</organism>
<dbReference type="Proteomes" id="UP000314294">
    <property type="component" value="Unassembled WGS sequence"/>
</dbReference>
<protein>
    <submittedName>
        <fullName evidence="2">Uncharacterized protein</fullName>
    </submittedName>
</protein>
<feature type="region of interest" description="Disordered" evidence="1">
    <location>
        <begin position="73"/>
        <end position="103"/>
    </location>
</feature>
<dbReference type="AlphaFoldDB" id="A0A4Z2FMT5"/>
<gene>
    <name evidence="2" type="ORF">EYF80_047392</name>
</gene>
<feature type="region of interest" description="Disordered" evidence="1">
    <location>
        <begin position="133"/>
        <end position="158"/>
    </location>
</feature>
<feature type="compositionally biased region" description="Low complexity" evidence="1">
    <location>
        <begin position="88"/>
        <end position="103"/>
    </location>
</feature>